<dbReference type="EMBL" id="KY368639">
    <property type="protein sequence ID" value="APZ82377.1"/>
    <property type="molecule type" value="Genomic_DNA"/>
</dbReference>
<proteinExistence type="inferred from homology"/>
<reference evidence="3 4" key="1">
    <citation type="journal article" date="2017" name="Viruses">
        <title>Characterization of Bacillus subtilis Viruses vB_BsuM-Goe2 and vB_BsuM-Goe3.</title>
        <authorList>
            <person name="Willms I.M."/>
            <person name="Hoppert M."/>
            <person name="Hertel R."/>
        </authorList>
    </citation>
    <scope>NUCLEOTIDE SEQUENCE [LARGE SCALE GENOMIC DNA]</scope>
</reference>
<dbReference type="SMR" id="A0A217EQQ2"/>
<dbReference type="InterPro" id="IPR010992">
    <property type="entry name" value="IHF-like_DNA-bd_dom_sf"/>
</dbReference>
<dbReference type="Gene3D" id="4.10.520.10">
    <property type="entry name" value="IHF-like DNA-binding proteins"/>
    <property type="match status" value="1"/>
</dbReference>
<evidence type="ECO:0000313" key="4">
    <source>
        <dbReference type="Proteomes" id="UP000224660"/>
    </source>
</evidence>
<dbReference type="InterPro" id="IPR000119">
    <property type="entry name" value="Hist_DNA-bd"/>
</dbReference>
<accession>A0A217EQQ2</accession>
<comment type="similarity">
    <text evidence="2">Belongs to the bacterial histone-like protein family.</text>
</comment>
<dbReference type="CDD" id="cd14435">
    <property type="entry name" value="SPO1_TF1_like"/>
    <property type="match status" value="1"/>
</dbReference>
<keyword evidence="1" id="KW-0238">DNA-binding</keyword>
<dbReference type="PANTHER" id="PTHR33175">
    <property type="entry name" value="DNA-BINDING PROTEIN HU"/>
    <property type="match status" value="1"/>
</dbReference>
<dbReference type="GO" id="GO:0030527">
    <property type="term" value="F:structural constituent of chromatin"/>
    <property type="evidence" value="ECO:0007669"/>
    <property type="project" value="InterPro"/>
</dbReference>
<sequence length="99" mass="10737">MNKTELIKAIAQDTELTQVSVSKMLASFEKITTETVAKGDKVQLTGFLNIKPVARQARKGFNPQTQEALEIAPSVGVSVKPGESLKKAAEGLKYEDFAK</sequence>
<dbReference type="PANTHER" id="PTHR33175:SF3">
    <property type="entry name" value="DNA-BINDING PROTEIN HU-BETA"/>
    <property type="match status" value="1"/>
</dbReference>
<dbReference type="Pfam" id="PF00216">
    <property type="entry name" value="Bac_DNA_binding"/>
    <property type="match status" value="1"/>
</dbReference>
<organism evidence="3 4">
    <name type="scientific">Bacillus phage vB_BsuM-Goe2</name>
    <dbReference type="NCBI Taxonomy" id="1933062"/>
    <lineage>
        <taxon>Viruses</taxon>
        <taxon>Duplodnaviria</taxon>
        <taxon>Heunggongvirae</taxon>
        <taxon>Uroviricota</taxon>
        <taxon>Caudoviricetes</taxon>
        <taxon>Herelleviridae</taxon>
        <taxon>Spounavirinae</taxon>
        <taxon>Okubovirus</taxon>
        <taxon>Okubovirus camphawk</taxon>
    </lineage>
</organism>
<dbReference type="InterPro" id="IPR020816">
    <property type="entry name" value="Histone-like_DNA-bd_CS"/>
</dbReference>
<dbReference type="GO" id="GO:0003677">
    <property type="term" value="F:DNA binding"/>
    <property type="evidence" value="ECO:0007669"/>
    <property type="project" value="UniProtKB-KW"/>
</dbReference>
<dbReference type="Proteomes" id="UP000224660">
    <property type="component" value="Segment"/>
</dbReference>
<name>A0A217EQQ2_9CAUD</name>
<dbReference type="PROSITE" id="PS00045">
    <property type="entry name" value="HISTONE_LIKE"/>
    <property type="match status" value="1"/>
</dbReference>
<dbReference type="SUPFAM" id="SSF47729">
    <property type="entry name" value="IHF-like DNA-binding proteins"/>
    <property type="match status" value="1"/>
</dbReference>
<evidence type="ECO:0000256" key="2">
    <source>
        <dbReference type="RuleBase" id="RU003939"/>
    </source>
</evidence>
<protein>
    <submittedName>
        <fullName evidence="3">Transcription factor</fullName>
    </submittedName>
</protein>
<evidence type="ECO:0000256" key="1">
    <source>
        <dbReference type="ARBA" id="ARBA00023125"/>
    </source>
</evidence>
<dbReference type="SMART" id="SM00411">
    <property type="entry name" value="BHL"/>
    <property type="match status" value="1"/>
</dbReference>
<gene>
    <name evidence="3" type="ORF">Goe2_c14100</name>
</gene>
<dbReference type="PRINTS" id="PR01727">
    <property type="entry name" value="DNABINDINGHU"/>
</dbReference>
<evidence type="ECO:0000313" key="3">
    <source>
        <dbReference type="EMBL" id="APZ82377.1"/>
    </source>
</evidence>